<sequence>MFRTMSTSRKQGKGKAPMIDTISQGVETDEAKRIDQLLSGLKMMKNYYVNLKEKWSINAEARLRLTPSKMTSHGTAGHLEAHRLSGYDVMFTIRANIVGSIESIIHGRDLKFEACMWLDL</sequence>
<gene>
    <name evidence="1" type="ORF">HAX54_050956</name>
</gene>
<dbReference type="EMBL" id="JACEIK010008989">
    <property type="protein sequence ID" value="MCE3051846.1"/>
    <property type="molecule type" value="Genomic_DNA"/>
</dbReference>
<reference evidence="1 2" key="1">
    <citation type="journal article" date="2021" name="BMC Genomics">
        <title>Datura genome reveals duplications of psychoactive alkaloid biosynthetic genes and high mutation rate following tissue culture.</title>
        <authorList>
            <person name="Rajewski A."/>
            <person name="Carter-House D."/>
            <person name="Stajich J."/>
            <person name="Litt A."/>
        </authorList>
    </citation>
    <scope>NUCLEOTIDE SEQUENCE [LARGE SCALE GENOMIC DNA]</scope>
    <source>
        <strain evidence="1">AR-01</strain>
    </source>
</reference>
<proteinExistence type="predicted"/>
<protein>
    <submittedName>
        <fullName evidence="1">Uncharacterized protein</fullName>
    </submittedName>
</protein>
<feature type="non-terminal residue" evidence="1">
    <location>
        <position position="120"/>
    </location>
</feature>
<comment type="caution">
    <text evidence="1">The sequence shown here is derived from an EMBL/GenBank/DDBJ whole genome shotgun (WGS) entry which is preliminary data.</text>
</comment>
<keyword evidence="2" id="KW-1185">Reference proteome</keyword>
<evidence type="ECO:0000313" key="1">
    <source>
        <dbReference type="EMBL" id="MCE3051846.1"/>
    </source>
</evidence>
<organism evidence="1 2">
    <name type="scientific">Datura stramonium</name>
    <name type="common">Jimsonweed</name>
    <name type="synonym">Common thornapple</name>
    <dbReference type="NCBI Taxonomy" id="4076"/>
    <lineage>
        <taxon>Eukaryota</taxon>
        <taxon>Viridiplantae</taxon>
        <taxon>Streptophyta</taxon>
        <taxon>Embryophyta</taxon>
        <taxon>Tracheophyta</taxon>
        <taxon>Spermatophyta</taxon>
        <taxon>Magnoliopsida</taxon>
        <taxon>eudicotyledons</taxon>
        <taxon>Gunneridae</taxon>
        <taxon>Pentapetalae</taxon>
        <taxon>asterids</taxon>
        <taxon>lamiids</taxon>
        <taxon>Solanales</taxon>
        <taxon>Solanaceae</taxon>
        <taxon>Solanoideae</taxon>
        <taxon>Datureae</taxon>
        <taxon>Datura</taxon>
    </lineage>
</organism>
<name>A0ABS8WLX8_DATST</name>
<evidence type="ECO:0000313" key="2">
    <source>
        <dbReference type="Proteomes" id="UP000823775"/>
    </source>
</evidence>
<accession>A0ABS8WLX8</accession>
<dbReference type="Proteomes" id="UP000823775">
    <property type="component" value="Unassembled WGS sequence"/>
</dbReference>